<dbReference type="RefSeq" id="WP_231744070.1">
    <property type="nucleotide sequence ID" value="NZ_CP037423.1"/>
</dbReference>
<organism evidence="1 2">
    <name type="scientific">Stieleria neptunia</name>
    <dbReference type="NCBI Taxonomy" id="2527979"/>
    <lineage>
        <taxon>Bacteria</taxon>
        <taxon>Pseudomonadati</taxon>
        <taxon>Planctomycetota</taxon>
        <taxon>Planctomycetia</taxon>
        <taxon>Pirellulales</taxon>
        <taxon>Pirellulaceae</taxon>
        <taxon>Stieleria</taxon>
    </lineage>
</organism>
<evidence type="ECO:0000313" key="2">
    <source>
        <dbReference type="Proteomes" id="UP000319004"/>
    </source>
</evidence>
<dbReference type="SUPFAM" id="SSF53474">
    <property type="entry name" value="alpha/beta-Hydrolases"/>
    <property type="match status" value="1"/>
</dbReference>
<dbReference type="GO" id="GO:0016787">
    <property type="term" value="F:hydrolase activity"/>
    <property type="evidence" value="ECO:0007669"/>
    <property type="project" value="UniProtKB-KW"/>
</dbReference>
<dbReference type="Proteomes" id="UP000319004">
    <property type="component" value="Chromosome"/>
</dbReference>
<dbReference type="InterPro" id="IPR029058">
    <property type="entry name" value="AB_hydrolase_fold"/>
</dbReference>
<name>A0A518HJC9_9BACT</name>
<accession>A0A518HJC9</accession>
<gene>
    <name evidence="1" type="ORF">Enr13x_07710</name>
</gene>
<keyword evidence="2" id="KW-1185">Reference proteome</keyword>
<protein>
    <submittedName>
        <fullName evidence="1">Alpha/beta hydrolase family protein</fullName>
    </submittedName>
</protein>
<dbReference type="AlphaFoldDB" id="A0A518HJC9"/>
<sequence>MTDMTDSTPVVLVPGFMSPAWMMWPMAKYLQGAFRQVVRWDYPRIFTDLDTSVRSLAEQFCAFDRPDFAIVTHSFGDWLTRSAMHKIKPPRQIRLISVCPVTTAVPIVQRTRYLSKYITPEFRIMSVASSAEVPLPDDLDIFRTVIHAKGEVLVRQQPSDDQRFVFGSHNSVLFQPNVWKLVRDELQRPDDVLSSIDRAD</sequence>
<dbReference type="EMBL" id="CP037423">
    <property type="protein sequence ID" value="QDV40933.1"/>
    <property type="molecule type" value="Genomic_DNA"/>
</dbReference>
<dbReference type="KEGG" id="snep:Enr13x_07710"/>
<keyword evidence="1" id="KW-0378">Hydrolase</keyword>
<evidence type="ECO:0000313" key="1">
    <source>
        <dbReference type="EMBL" id="QDV40933.1"/>
    </source>
</evidence>
<proteinExistence type="predicted"/>
<reference evidence="1 2" key="1">
    <citation type="submission" date="2019-03" db="EMBL/GenBank/DDBJ databases">
        <title>Deep-cultivation of Planctomycetes and their phenomic and genomic characterization uncovers novel biology.</title>
        <authorList>
            <person name="Wiegand S."/>
            <person name="Jogler M."/>
            <person name="Boedeker C."/>
            <person name="Pinto D."/>
            <person name="Vollmers J."/>
            <person name="Rivas-Marin E."/>
            <person name="Kohn T."/>
            <person name="Peeters S.H."/>
            <person name="Heuer A."/>
            <person name="Rast P."/>
            <person name="Oberbeckmann S."/>
            <person name="Bunk B."/>
            <person name="Jeske O."/>
            <person name="Meyerdierks A."/>
            <person name="Storesund J.E."/>
            <person name="Kallscheuer N."/>
            <person name="Luecker S."/>
            <person name="Lage O.M."/>
            <person name="Pohl T."/>
            <person name="Merkel B.J."/>
            <person name="Hornburger P."/>
            <person name="Mueller R.-W."/>
            <person name="Bruemmer F."/>
            <person name="Labrenz M."/>
            <person name="Spormann A.M."/>
            <person name="Op den Camp H."/>
            <person name="Overmann J."/>
            <person name="Amann R."/>
            <person name="Jetten M.S.M."/>
            <person name="Mascher T."/>
            <person name="Medema M.H."/>
            <person name="Devos D.P."/>
            <person name="Kaster A.-K."/>
            <person name="Ovreas L."/>
            <person name="Rohde M."/>
            <person name="Galperin M.Y."/>
            <person name="Jogler C."/>
        </authorList>
    </citation>
    <scope>NUCLEOTIDE SEQUENCE [LARGE SCALE GENOMIC DNA]</scope>
    <source>
        <strain evidence="1 2">Enr13</strain>
    </source>
</reference>
<dbReference type="Gene3D" id="3.40.50.1820">
    <property type="entry name" value="alpha/beta hydrolase"/>
    <property type="match status" value="1"/>
</dbReference>